<gene>
    <name evidence="1" type="ORF">SAMN05421751_11281</name>
</gene>
<keyword evidence="2" id="KW-1185">Reference proteome</keyword>
<dbReference type="EMBL" id="FNVD01000012">
    <property type="protein sequence ID" value="SEG14874.1"/>
    <property type="molecule type" value="Genomic_DNA"/>
</dbReference>
<proteinExistence type="predicted"/>
<dbReference type="Proteomes" id="UP000236742">
    <property type="component" value="Unassembled WGS sequence"/>
</dbReference>
<evidence type="ECO:0008006" key="3">
    <source>
        <dbReference type="Google" id="ProtNLM"/>
    </source>
</evidence>
<sequence length="65" mass="7362">MTKKDLSPADARALLMEILRAELARILDRQAEAAIFEYINGFYSPRRRHSALGWKSPVAFEGKLA</sequence>
<dbReference type="AlphaFoldDB" id="A0A1H5XT09"/>
<dbReference type="RefSeq" id="WP_380218925.1">
    <property type="nucleotide sequence ID" value="NZ_JBHSVS010000007.1"/>
</dbReference>
<organism evidence="1 2">
    <name type="scientific">Jhaorihella thermophila</name>
    <dbReference type="NCBI Taxonomy" id="488547"/>
    <lineage>
        <taxon>Bacteria</taxon>
        <taxon>Pseudomonadati</taxon>
        <taxon>Pseudomonadota</taxon>
        <taxon>Alphaproteobacteria</taxon>
        <taxon>Rhodobacterales</taxon>
        <taxon>Paracoccaceae</taxon>
        <taxon>Jhaorihella</taxon>
    </lineage>
</organism>
<name>A0A1H5XT09_9RHOB</name>
<evidence type="ECO:0000313" key="2">
    <source>
        <dbReference type="Proteomes" id="UP000236742"/>
    </source>
</evidence>
<accession>A0A1H5XT09</accession>
<evidence type="ECO:0000313" key="1">
    <source>
        <dbReference type="EMBL" id="SEG14874.1"/>
    </source>
</evidence>
<reference evidence="1 2" key="1">
    <citation type="submission" date="2016-10" db="EMBL/GenBank/DDBJ databases">
        <authorList>
            <person name="de Groot N.N."/>
        </authorList>
    </citation>
    <scope>NUCLEOTIDE SEQUENCE [LARGE SCALE GENOMIC DNA]</scope>
    <source>
        <strain evidence="1 2">DSM 23413</strain>
    </source>
</reference>
<protein>
    <recommendedName>
        <fullName evidence="3">Transposase</fullName>
    </recommendedName>
</protein>